<dbReference type="AlphaFoldDB" id="A0AAE0F0K6"/>
<evidence type="ECO:0000313" key="1">
    <source>
        <dbReference type="EMBL" id="KAK3247373.1"/>
    </source>
</evidence>
<keyword evidence="2" id="KW-1185">Reference proteome</keyword>
<gene>
    <name evidence="1" type="ORF">CYMTET_43127</name>
</gene>
<accession>A0AAE0F0K6</accession>
<name>A0AAE0F0K6_9CHLO</name>
<dbReference type="Proteomes" id="UP001190700">
    <property type="component" value="Unassembled WGS sequence"/>
</dbReference>
<evidence type="ECO:0000313" key="2">
    <source>
        <dbReference type="Proteomes" id="UP001190700"/>
    </source>
</evidence>
<reference evidence="1 2" key="1">
    <citation type="journal article" date="2015" name="Genome Biol. Evol.">
        <title>Comparative Genomics of a Bacterivorous Green Alga Reveals Evolutionary Causalities and Consequences of Phago-Mixotrophic Mode of Nutrition.</title>
        <authorList>
            <person name="Burns J.A."/>
            <person name="Paasch A."/>
            <person name="Narechania A."/>
            <person name="Kim E."/>
        </authorList>
    </citation>
    <scope>NUCLEOTIDE SEQUENCE [LARGE SCALE GENOMIC DNA]</scope>
    <source>
        <strain evidence="1 2">PLY_AMNH</strain>
    </source>
</reference>
<comment type="caution">
    <text evidence="1">The sequence shown here is derived from an EMBL/GenBank/DDBJ whole genome shotgun (WGS) entry which is preliminary data.</text>
</comment>
<organism evidence="1 2">
    <name type="scientific">Cymbomonas tetramitiformis</name>
    <dbReference type="NCBI Taxonomy" id="36881"/>
    <lineage>
        <taxon>Eukaryota</taxon>
        <taxon>Viridiplantae</taxon>
        <taxon>Chlorophyta</taxon>
        <taxon>Pyramimonadophyceae</taxon>
        <taxon>Pyramimonadales</taxon>
        <taxon>Pyramimonadaceae</taxon>
        <taxon>Cymbomonas</taxon>
    </lineage>
</organism>
<dbReference type="EMBL" id="LGRX02029036">
    <property type="protein sequence ID" value="KAK3247373.1"/>
    <property type="molecule type" value="Genomic_DNA"/>
</dbReference>
<protein>
    <submittedName>
        <fullName evidence="1">Uncharacterized protein</fullName>
    </submittedName>
</protein>
<sequence>MYEESCVGAPACASAVRPKQVVGCGAPPFGLRPHYVMLACFTGLLAFDIAGAAAGLGGGGIDGIENNMYDFNSVTTESPVMCVGQLCLYPDFDSPSPVVQDRLMQAAGVRFYFGHDNIFNGRFTSCLPCSV</sequence>
<proteinExistence type="predicted"/>